<feature type="domain" description="LOB" evidence="6">
    <location>
        <begin position="1"/>
        <end position="105"/>
    </location>
</feature>
<evidence type="ECO:0000256" key="1">
    <source>
        <dbReference type="ARBA" id="ARBA00004123"/>
    </source>
</evidence>
<comment type="caution">
    <text evidence="7">The sequence shown here is derived from an EMBL/GenBank/DDBJ whole genome shotgun (WGS) entry which is preliminary data.</text>
</comment>
<evidence type="ECO:0000259" key="6">
    <source>
        <dbReference type="PROSITE" id="PS50891"/>
    </source>
</evidence>
<keyword evidence="4" id="KW-0539">Nucleus</keyword>
<evidence type="ECO:0000313" key="7">
    <source>
        <dbReference type="EMBL" id="GMN36006.1"/>
    </source>
</evidence>
<evidence type="ECO:0000256" key="5">
    <source>
        <dbReference type="SAM" id="MobiDB-lite"/>
    </source>
</evidence>
<feature type="region of interest" description="Disordered" evidence="5">
    <location>
        <begin position="111"/>
        <end position="144"/>
    </location>
</feature>
<evidence type="ECO:0000313" key="8">
    <source>
        <dbReference type="Proteomes" id="UP001187192"/>
    </source>
</evidence>
<dbReference type="PROSITE" id="PS50891">
    <property type="entry name" value="LOB"/>
    <property type="match status" value="1"/>
</dbReference>
<feature type="region of interest" description="Disordered" evidence="5">
    <location>
        <begin position="221"/>
        <end position="282"/>
    </location>
</feature>
<accession>A0AA88A8D9</accession>
<feature type="compositionally biased region" description="Basic and acidic residues" evidence="5">
    <location>
        <begin position="135"/>
        <end position="144"/>
    </location>
</feature>
<dbReference type="Proteomes" id="UP001187192">
    <property type="component" value="Unassembled WGS sequence"/>
</dbReference>
<feature type="compositionally biased region" description="Pro residues" evidence="5">
    <location>
        <begin position="247"/>
        <end position="256"/>
    </location>
</feature>
<dbReference type="AlphaFoldDB" id="A0AA88A8D9"/>
<feature type="compositionally biased region" description="Low complexity" evidence="5">
    <location>
        <begin position="118"/>
        <end position="128"/>
    </location>
</feature>
<protein>
    <recommendedName>
        <fullName evidence="6">LOB domain-containing protein</fullName>
    </recommendedName>
</protein>
<organism evidence="7 8">
    <name type="scientific">Ficus carica</name>
    <name type="common">Common fig</name>
    <dbReference type="NCBI Taxonomy" id="3494"/>
    <lineage>
        <taxon>Eukaryota</taxon>
        <taxon>Viridiplantae</taxon>
        <taxon>Streptophyta</taxon>
        <taxon>Embryophyta</taxon>
        <taxon>Tracheophyta</taxon>
        <taxon>Spermatophyta</taxon>
        <taxon>Magnoliopsida</taxon>
        <taxon>eudicotyledons</taxon>
        <taxon>Gunneridae</taxon>
        <taxon>Pentapetalae</taxon>
        <taxon>rosids</taxon>
        <taxon>fabids</taxon>
        <taxon>Rosales</taxon>
        <taxon>Moraceae</taxon>
        <taxon>Ficeae</taxon>
        <taxon>Ficus</taxon>
    </lineage>
</organism>
<evidence type="ECO:0000256" key="2">
    <source>
        <dbReference type="ARBA" id="ARBA00005474"/>
    </source>
</evidence>
<comment type="subcellular location">
    <subcellularLocation>
        <location evidence="1">Nucleus</location>
    </subcellularLocation>
</comment>
<sequence>MTQDTSPDCLFLQYFPPGTEAEFAAVLRFFGPTNFTKRVKSARKAGTPAEPAVVANRQHSAAASLTFEALARASDPVFGCSRIISDLQSFLHCLEAELQIVTDRLQHYRSGSAKAQVDSDTASTSASAPGVEPNSRAESDPREWEPQELRRFYYRAPDLEQIMKDAQHEPLALGEINLPAFQGLIPHSFVTAYRNLNIAQIYDDLLGPVNVDHGYELGHASSQESQENQDQNDLLEVNVPTTASPALPSPSSPPPLDADTAKSLGVTEEEVSVPSGSTPKQD</sequence>
<keyword evidence="3" id="KW-0217">Developmental protein</keyword>
<name>A0AA88A8D9_FICCA</name>
<evidence type="ECO:0000256" key="4">
    <source>
        <dbReference type="ARBA" id="ARBA00023242"/>
    </source>
</evidence>
<dbReference type="EMBL" id="BTGU01000005">
    <property type="protein sequence ID" value="GMN36006.1"/>
    <property type="molecule type" value="Genomic_DNA"/>
</dbReference>
<comment type="similarity">
    <text evidence="2">Belongs to the LOB domain-containing protein family.</text>
</comment>
<dbReference type="InterPro" id="IPR004883">
    <property type="entry name" value="LOB"/>
</dbReference>
<keyword evidence="8" id="KW-1185">Reference proteome</keyword>
<dbReference type="GO" id="GO:0005634">
    <property type="term" value="C:nucleus"/>
    <property type="evidence" value="ECO:0007669"/>
    <property type="project" value="UniProtKB-SubCell"/>
</dbReference>
<proteinExistence type="inferred from homology"/>
<dbReference type="PANTHER" id="PTHR31301:SF83">
    <property type="entry name" value="PROTEIN ASYMMETRIC LEAVES 2"/>
    <property type="match status" value="1"/>
</dbReference>
<dbReference type="PANTHER" id="PTHR31301">
    <property type="entry name" value="LOB DOMAIN-CONTAINING PROTEIN 4-RELATED"/>
    <property type="match status" value="1"/>
</dbReference>
<evidence type="ECO:0000256" key="3">
    <source>
        <dbReference type="ARBA" id="ARBA00022473"/>
    </source>
</evidence>
<feature type="compositionally biased region" description="Low complexity" evidence="5">
    <location>
        <begin position="221"/>
        <end position="232"/>
    </location>
</feature>
<reference evidence="7" key="1">
    <citation type="submission" date="2023-07" db="EMBL/GenBank/DDBJ databases">
        <title>draft genome sequence of fig (Ficus carica).</title>
        <authorList>
            <person name="Takahashi T."/>
            <person name="Nishimura K."/>
        </authorList>
    </citation>
    <scope>NUCLEOTIDE SEQUENCE</scope>
</reference>
<dbReference type="Pfam" id="PF03195">
    <property type="entry name" value="LOB"/>
    <property type="match status" value="1"/>
</dbReference>
<gene>
    <name evidence="7" type="ORF">TIFTF001_005687</name>
</gene>